<comment type="caution">
    <text evidence="1">The sequence shown here is derived from an EMBL/GenBank/DDBJ whole genome shotgun (WGS) entry which is preliminary data.</text>
</comment>
<gene>
    <name evidence="1" type="ORF">QFC21_005160</name>
</gene>
<name>A0ACC2VAF0_9TREE</name>
<keyword evidence="2" id="KW-1185">Reference proteome</keyword>
<sequence length="337" mass="37451">MSGETTNAKSASKRKQPESDVVDETATTTTEPKQKKQKKSKDKSQKEVVETQESTEPATEESKEEKKAKKASKKARNEIAKTSMANSDRLLLANVQKKVEPEVPVTETEATPSTSTEQKFEPAVEQEEPVTQDGPAETEAAASGEVPKKKKERKRNKNNRKQTGQGEASKTDTGNGTPEEDASLTEQAQKGIQYAWLYTHRNLKSLPEGEAKDDGTYWKFNKARQGWLWKNVWNEEIIPSKYVELVIGYLSSMQGQARQKLMDEAQKIVDTPVQTAEEPVKEEATATDGGEEEGKASGEKEETAVQAETEIEAEEKPEVVSAEKHRRAQLVVESLRS</sequence>
<reference evidence="1" key="1">
    <citation type="submission" date="2023-04" db="EMBL/GenBank/DDBJ databases">
        <title>Draft Genome sequencing of Naganishia species isolated from polar environments using Oxford Nanopore Technology.</title>
        <authorList>
            <person name="Leo P."/>
            <person name="Venkateswaran K."/>
        </authorList>
    </citation>
    <scope>NUCLEOTIDE SEQUENCE</scope>
    <source>
        <strain evidence="1">MNA-CCFEE 5423</strain>
    </source>
</reference>
<dbReference type="Proteomes" id="UP001227268">
    <property type="component" value="Unassembled WGS sequence"/>
</dbReference>
<protein>
    <submittedName>
        <fullName evidence="1">Uncharacterized protein</fullName>
    </submittedName>
</protein>
<evidence type="ECO:0000313" key="2">
    <source>
        <dbReference type="Proteomes" id="UP001227268"/>
    </source>
</evidence>
<organism evidence="1 2">
    <name type="scientific">Naganishia friedmannii</name>
    <dbReference type="NCBI Taxonomy" id="89922"/>
    <lineage>
        <taxon>Eukaryota</taxon>
        <taxon>Fungi</taxon>
        <taxon>Dikarya</taxon>
        <taxon>Basidiomycota</taxon>
        <taxon>Agaricomycotina</taxon>
        <taxon>Tremellomycetes</taxon>
        <taxon>Filobasidiales</taxon>
        <taxon>Filobasidiaceae</taxon>
        <taxon>Naganishia</taxon>
    </lineage>
</organism>
<accession>A0ACC2VAF0</accession>
<proteinExistence type="predicted"/>
<evidence type="ECO:0000313" key="1">
    <source>
        <dbReference type="EMBL" id="KAJ9096340.1"/>
    </source>
</evidence>
<dbReference type="EMBL" id="JASBWT010000019">
    <property type="protein sequence ID" value="KAJ9096340.1"/>
    <property type="molecule type" value="Genomic_DNA"/>
</dbReference>